<gene>
    <name evidence="1" type="ORF">AX660_11675</name>
</gene>
<accession>A0A136A0R2</accession>
<keyword evidence="2" id="KW-1185">Reference proteome</keyword>
<proteinExistence type="predicted"/>
<dbReference type="EMBL" id="LSNE01000005">
    <property type="protein sequence ID" value="KXI28849.1"/>
    <property type="molecule type" value="Genomic_DNA"/>
</dbReference>
<dbReference type="AlphaFoldDB" id="A0A136A0R2"/>
<protein>
    <submittedName>
        <fullName evidence="1">Uncharacterized protein</fullName>
    </submittedName>
</protein>
<sequence>MTISLDGLRPKAELPAGHFYYLRASFASSDGNNYNAGICSINIVTPNKHYYWALCTKPSKHYLLG</sequence>
<reference evidence="2" key="1">
    <citation type="submission" date="2016-02" db="EMBL/GenBank/DDBJ databases">
        <authorList>
            <person name="Schultz-Johansen M."/>
            <person name="Glaring M.A."/>
            <person name="Bech P.K."/>
            <person name="Stougaard P."/>
        </authorList>
    </citation>
    <scope>NUCLEOTIDE SEQUENCE [LARGE SCALE GENOMIC DNA]</scope>
    <source>
        <strain evidence="2">S66</strain>
    </source>
</reference>
<evidence type="ECO:0000313" key="1">
    <source>
        <dbReference type="EMBL" id="KXI28849.1"/>
    </source>
</evidence>
<evidence type="ECO:0000313" key="2">
    <source>
        <dbReference type="Proteomes" id="UP000070299"/>
    </source>
</evidence>
<name>A0A136A0R2_9ALTE</name>
<dbReference type="Proteomes" id="UP000070299">
    <property type="component" value="Unassembled WGS sequence"/>
</dbReference>
<organism evidence="1 2">
    <name type="scientific">Paraglaciecola hydrolytica</name>
    <dbReference type="NCBI Taxonomy" id="1799789"/>
    <lineage>
        <taxon>Bacteria</taxon>
        <taxon>Pseudomonadati</taxon>
        <taxon>Pseudomonadota</taxon>
        <taxon>Gammaproteobacteria</taxon>
        <taxon>Alteromonadales</taxon>
        <taxon>Alteromonadaceae</taxon>
        <taxon>Paraglaciecola</taxon>
    </lineage>
</organism>
<comment type="caution">
    <text evidence="1">The sequence shown here is derived from an EMBL/GenBank/DDBJ whole genome shotgun (WGS) entry which is preliminary data.</text>
</comment>